<keyword evidence="5" id="KW-0489">Methyltransferase</keyword>
<keyword evidence="3 5" id="KW-1133">Transmembrane helix</keyword>
<proteinExistence type="inferred from homology"/>
<dbReference type="GO" id="GO:0032259">
    <property type="term" value="P:methylation"/>
    <property type="evidence" value="ECO:0007669"/>
    <property type="project" value="UniProtKB-KW"/>
</dbReference>
<evidence type="ECO:0000256" key="3">
    <source>
        <dbReference type="ARBA" id="ARBA00022989"/>
    </source>
</evidence>
<dbReference type="PANTHER" id="PTHR12714:SF9">
    <property type="entry name" value="PROTEIN-S-ISOPRENYLCYSTEINE O-METHYLTRANSFERASE"/>
    <property type="match status" value="1"/>
</dbReference>
<dbReference type="InterPro" id="IPR007269">
    <property type="entry name" value="ICMT_MeTrfase"/>
</dbReference>
<evidence type="ECO:0000256" key="1">
    <source>
        <dbReference type="ARBA" id="ARBA00004141"/>
    </source>
</evidence>
<feature type="transmembrane region" description="Helical" evidence="5">
    <location>
        <begin position="159"/>
        <end position="179"/>
    </location>
</feature>
<evidence type="ECO:0000256" key="2">
    <source>
        <dbReference type="ARBA" id="ARBA00022692"/>
    </source>
</evidence>
<keyword evidence="5" id="KW-0808">Transferase</keyword>
<evidence type="ECO:0000256" key="4">
    <source>
        <dbReference type="ARBA" id="ARBA00023136"/>
    </source>
</evidence>
<dbReference type="Pfam" id="PF04140">
    <property type="entry name" value="ICMT"/>
    <property type="match status" value="1"/>
</dbReference>
<comment type="subcellular location">
    <subcellularLocation>
        <location evidence="5">Endoplasmic reticulum membrane</location>
        <topology evidence="5">Multi-pass membrane protein</topology>
    </subcellularLocation>
    <subcellularLocation>
        <location evidence="1">Membrane</location>
        <topology evidence="1">Multi-pass membrane protein</topology>
    </subcellularLocation>
</comment>
<evidence type="ECO:0000313" key="7">
    <source>
        <dbReference type="EMBL" id="GLB45251.1"/>
    </source>
</evidence>
<evidence type="ECO:0000256" key="5">
    <source>
        <dbReference type="RuleBase" id="RU362022"/>
    </source>
</evidence>
<name>A0A9P3UWM0_LYOSH</name>
<gene>
    <name evidence="7" type="ORF">LshimejAT787_2100110</name>
</gene>
<comment type="similarity">
    <text evidence="5">Belongs to the class VI-like SAM-binding methyltransferase superfamily. Isoprenylcysteine carboxyl methyltransferase family.</text>
</comment>
<dbReference type="EMBL" id="BRPK01000021">
    <property type="protein sequence ID" value="GLB45251.1"/>
    <property type="molecule type" value="Genomic_DNA"/>
</dbReference>
<protein>
    <recommendedName>
        <fullName evidence="5">Protein-S-isoprenylcysteine O-methyltransferase</fullName>
        <ecNumber evidence="5">2.1.1.100</ecNumber>
    </recommendedName>
</protein>
<dbReference type="AlphaFoldDB" id="A0A9P3UWM0"/>
<dbReference type="OrthoDB" id="422086at2759"/>
<keyword evidence="5" id="KW-0256">Endoplasmic reticulum</keyword>
<accession>A0A9P3UWM0</accession>
<dbReference type="GO" id="GO:0004671">
    <property type="term" value="F:protein C-terminal S-isoprenylcysteine carboxyl O-methyltransferase activity"/>
    <property type="evidence" value="ECO:0007669"/>
    <property type="project" value="UniProtKB-EC"/>
</dbReference>
<comment type="catalytic activity">
    <reaction evidence="5">
        <text>[protein]-C-terminal S-[(2E,6E)-farnesyl]-L-cysteine + S-adenosyl-L-methionine = [protein]-C-terminal S-[(2E,6E)-farnesyl]-L-cysteine methyl ester + S-adenosyl-L-homocysteine</text>
        <dbReference type="Rhea" id="RHEA:21672"/>
        <dbReference type="Rhea" id="RHEA-COMP:12125"/>
        <dbReference type="Rhea" id="RHEA-COMP:12126"/>
        <dbReference type="ChEBI" id="CHEBI:57856"/>
        <dbReference type="ChEBI" id="CHEBI:59789"/>
        <dbReference type="ChEBI" id="CHEBI:90510"/>
        <dbReference type="ChEBI" id="CHEBI:90511"/>
        <dbReference type="EC" id="2.1.1.100"/>
    </reaction>
</comment>
<organism evidence="7 8">
    <name type="scientific">Lyophyllum shimeji</name>
    <name type="common">Hon-shimeji</name>
    <name type="synonym">Tricholoma shimeji</name>
    <dbReference type="NCBI Taxonomy" id="47721"/>
    <lineage>
        <taxon>Eukaryota</taxon>
        <taxon>Fungi</taxon>
        <taxon>Dikarya</taxon>
        <taxon>Basidiomycota</taxon>
        <taxon>Agaricomycotina</taxon>
        <taxon>Agaricomycetes</taxon>
        <taxon>Agaricomycetidae</taxon>
        <taxon>Agaricales</taxon>
        <taxon>Tricholomatineae</taxon>
        <taxon>Lyophyllaceae</taxon>
        <taxon>Lyophyllum</taxon>
    </lineage>
</organism>
<feature type="signal peptide" evidence="6">
    <location>
        <begin position="1"/>
        <end position="18"/>
    </location>
</feature>
<feature type="transmembrane region" description="Helical" evidence="5">
    <location>
        <begin position="194"/>
        <end position="214"/>
    </location>
</feature>
<dbReference type="GO" id="GO:0005789">
    <property type="term" value="C:endoplasmic reticulum membrane"/>
    <property type="evidence" value="ECO:0007669"/>
    <property type="project" value="UniProtKB-SubCell"/>
</dbReference>
<comment type="caution">
    <text evidence="7">The sequence shown here is derived from an EMBL/GenBank/DDBJ whole genome shotgun (WGS) entry which is preliminary data.</text>
</comment>
<evidence type="ECO:0000313" key="8">
    <source>
        <dbReference type="Proteomes" id="UP001063166"/>
    </source>
</evidence>
<reference evidence="7" key="1">
    <citation type="submission" date="2022-07" db="EMBL/GenBank/DDBJ databases">
        <title>The genome of Lyophyllum shimeji provides insight into the initial evolution of ectomycorrhizal fungal genome.</title>
        <authorList>
            <person name="Kobayashi Y."/>
            <person name="Shibata T."/>
            <person name="Hirakawa H."/>
            <person name="Shigenobu S."/>
            <person name="Nishiyama T."/>
            <person name="Yamada A."/>
            <person name="Hasebe M."/>
            <person name="Kawaguchi M."/>
        </authorList>
    </citation>
    <scope>NUCLEOTIDE SEQUENCE</scope>
    <source>
        <strain evidence="7">AT787</strain>
    </source>
</reference>
<keyword evidence="8" id="KW-1185">Reference proteome</keyword>
<evidence type="ECO:0000256" key="6">
    <source>
        <dbReference type="SAM" id="SignalP"/>
    </source>
</evidence>
<keyword evidence="4 5" id="KW-0472">Membrane</keyword>
<dbReference type="EC" id="2.1.1.100" evidence="5"/>
<feature type="chain" id="PRO_5040146906" description="Protein-S-isoprenylcysteine O-methyltransferase" evidence="6">
    <location>
        <begin position="19"/>
        <end position="249"/>
    </location>
</feature>
<dbReference type="Proteomes" id="UP001063166">
    <property type="component" value="Unassembled WGS sequence"/>
</dbReference>
<keyword evidence="6" id="KW-0732">Signal</keyword>
<dbReference type="Gene3D" id="1.20.120.1630">
    <property type="match status" value="1"/>
</dbReference>
<keyword evidence="2 5" id="KW-0812">Transmembrane</keyword>
<dbReference type="PANTHER" id="PTHR12714">
    <property type="entry name" value="PROTEIN-S ISOPRENYLCYSTEINE O-METHYLTRANSFERASE"/>
    <property type="match status" value="1"/>
</dbReference>
<keyword evidence="5" id="KW-0949">S-adenosyl-L-methionine</keyword>
<sequence length="249" mass="27492">MSLLKIPLLASMVWGLHTTMTPPNPPPAANERLPPTGLEHIATTFPYIPKVRGHQAAQVLFWTASLAEIVVIIANHVPAHSLSQQALRLLVHTDSHPVPPDLRITVPFLIGWSLAIPGSLLRQQCYRTLGSQFTFQLGVSRKHRLVTHGPYAHVRHPSYTGALLCLVGGLLCLLAPGAWTRECSGLWNGSRGRVSAGVLWGVLVLGAVVVARAVTGRMEREDAMLRERFGKEWERWAREVPWKLVPGIY</sequence>
<comment type="caution">
    <text evidence="5">Lacks conserved residue(s) required for the propagation of feature annotation.</text>
</comment>